<name>A0ABV9G4S0_9ACTN</name>
<sequence length="328" mass="34672">MAEPQSNAPLRAPTGAPTSGVIHVRTRLTADFTVIANALAQRRGSAVTVGVAAYILSLPDGAPVRIDALCEHFTEGEILISRALRELEADGYLERRRERGPGGVLRTRTYFYDVPGQGDPTPTPPVPPRPRRPTREQPPAPGPRPDAASDAKPEATAPARGPVPPPSPEAAGAPPIPPAPDPEAALLPPLTEPDPKAVVILASLRIRDRRLILSRREVAQLAPAVAQWLAQGAGPEEITDLLTTGLPARLSARPARILAFRLRDLPVAAPAQAAAPDTPPVLPWQTCDGGCERAFRAAEPGRCRDCPPEAGIGTAPVTRHEDAWPTAC</sequence>
<reference evidence="3" key="1">
    <citation type="journal article" date="2019" name="Int. J. Syst. Evol. Microbiol.">
        <title>The Global Catalogue of Microorganisms (GCM) 10K type strain sequencing project: providing services to taxonomists for standard genome sequencing and annotation.</title>
        <authorList>
            <consortium name="The Broad Institute Genomics Platform"/>
            <consortium name="The Broad Institute Genome Sequencing Center for Infectious Disease"/>
            <person name="Wu L."/>
            <person name="Ma J."/>
        </authorList>
    </citation>
    <scope>NUCLEOTIDE SEQUENCE [LARGE SCALE GENOMIC DNA]</scope>
    <source>
        <strain evidence="3">CGMCC 4.7139</strain>
    </source>
</reference>
<evidence type="ECO:0008006" key="4">
    <source>
        <dbReference type="Google" id="ProtNLM"/>
    </source>
</evidence>
<keyword evidence="3" id="KW-1185">Reference proteome</keyword>
<evidence type="ECO:0000313" key="3">
    <source>
        <dbReference type="Proteomes" id="UP001595993"/>
    </source>
</evidence>
<evidence type="ECO:0000313" key="2">
    <source>
        <dbReference type="EMBL" id="MFC4609210.1"/>
    </source>
</evidence>
<dbReference type="RefSeq" id="WP_381195661.1">
    <property type="nucleotide sequence ID" value="NZ_JBHSFE010000011.1"/>
</dbReference>
<gene>
    <name evidence="2" type="ORF">ACFO9E_15485</name>
</gene>
<accession>A0ABV9G4S0</accession>
<feature type="compositionally biased region" description="Pro residues" evidence="1">
    <location>
        <begin position="161"/>
        <end position="181"/>
    </location>
</feature>
<evidence type="ECO:0000256" key="1">
    <source>
        <dbReference type="SAM" id="MobiDB-lite"/>
    </source>
</evidence>
<dbReference type="Proteomes" id="UP001595993">
    <property type="component" value="Unassembled WGS sequence"/>
</dbReference>
<dbReference type="EMBL" id="JBHSFE010000011">
    <property type="protein sequence ID" value="MFC4609210.1"/>
    <property type="molecule type" value="Genomic_DNA"/>
</dbReference>
<protein>
    <recommendedName>
        <fullName evidence="4">DNA-binding protein</fullName>
    </recommendedName>
</protein>
<proteinExistence type="predicted"/>
<comment type="caution">
    <text evidence="2">The sequence shown here is derived from an EMBL/GenBank/DDBJ whole genome shotgun (WGS) entry which is preliminary data.</text>
</comment>
<organism evidence="2 3">
    <name type="scientific">Streptomyces maoxianensis</name>
    <dbReference type="NCBI Taxonomy" id="1459942"/>
    <lineage>
        <taxon>Bacteria</taxon>
        <taxon>Bacillati</taxon>
        <taxon>Actinomycetota</taxon>
        <taxon>Actinomycetes</taxon>
        <taxon>Kitasatosporales</taxon>
        <taxon>Streptomycetaceae</taxon>
        <taxon>Streptomyces</taxon>
    </lineage>
</organism>
<feature type="region of interest" description="Disordered" evidence="1">
    <location>
        <begin position="111"/>
        <end position="191"/>
    </location>
</feature>